<dbReference type="PIRSF" id="PIRSF003092">
    <property type="entry name" value="MinD"/>
    <property type="match status" value="1"/>
</dbReference>
<gene>
    <name evidence="4" type="ORF">FJR45_03965</name>
</gene>
<dbReference type="GO" id="GO:0005524">
    <property type="term" value="F:ATP binding"/>
    <property type="evidence" value="ECO:0007669"/>
    <property type="project" value="UniProtKB-KW"/>
</dbReference>
<protein>
    <submittedName>
        <fullName evidence="4">MinD/ParA family protein</fullName>
    </submittedName>
</protein>
<evidence type="ECO:0000313" key="4">
    <source>
        <dbReference type="EMBL" id="QOP43149.1"/>
    </source>
</evidence>
<keyword evidence="2 3" id="KW-0067">ATP-binding</keyword>
<dbReference type="CDD" id="cd02038">
    <property type="entry name" value="FlhG-like"/>
    <property type="match status" value="1"/>
</dbReference>
<sequence>MIGNQAQKLEELVASNSQKKKSKKTRFIAITSGKGGVGKSTISSNLAYALSQQGLNVGIFDADIGLANLDVMFNVKIKKNILHVLKGEATVSDILIPITRNLILIPGESGDEILKYSDMALFDRFMQEAQVLNKLDVMIIDTGAGIGEHIQMFLNAADDVIVVTVPDPAAITDAYATIKTIATLRNDVFMIMNQVKNEKEAFGVFEKIKKVAKANIGEKLDLQLIGKMNADAKVSTSVKQRALFRRLYPASQPSRDIDAIVRKIIQKLERNVLVTSNESGLSGLFKRLMDHF</sequence>
<dbReference type="GO" id="GO:0005829">
    <property type="term" value="C:cytosol"/>
    <property type="evidence" value="ECO:0007669"/>
    <property type="project" value="TreeGrafter"/>
</dbReference>
<dbReference type="Gene3D" id="3.40.50.300">
    <property type="entry name" value="P-loop containing nucleotide triphosphate hydrolases"/>
    <property type="match status" value="1"/>
</dbReference>
<organism evidence="4 5">
    <name type="scientific">Sulfurimonas sediminis</name>
    <dbReference type="NCBI Taxonomy" id="2590020"/>
    <lineage>
        <taxon>Bacteria</taxon>
        <taxon>Pseudomonadati</taxon>
        <taxon>Campylobacterota</taxon>
        <taxon>Epsilonproteobacteria</taxon>
        <taxon>Campylobacterales</taxon>
        <taxon>Sulfurimonadaceae</taxon>
        <taxon>Sulfurimonas</taxon>
    </lineage>
</organism>
<dbReference type="Proteomes" id="UP000593719">
    <property type="component" value="Chromosome"/>
</dbReference>
<dbReference type="PANTHER" id="PTHR43384">
    <property type="entry name" value="SEPTUM SITE-DETERMINING PROTEIN MIND HOMOLOG, CHLOROPLASTIC-RELATED"/>
    <property type="match status" value="1"/>
</dbReference>
<dbReference type="InterPro" id="IPR025501">
    <property type="entry name" value="MinD_FleN"/>
</dbReference>
<dbReference type="InterPro" id="IPR027417">
    <property type="entry name" value="P-loop_NTPase"/>
</dbReference>
<dbReference type="KEGG" id="ssei:FJR45_03965"/>
<evidence type="ECO:0000256" key="3">
    <source>
        <dbReference type="PIRSR" id="PIRSR003092-1"/>
    </source>
</evidence>
<dbReference type="Pfam" id="PF10609">
    <property type="entry name" value="ParA"/>
    <property type="match status" value="1"/>
</dbReference>
<feature type="binding site" evidence="3">
    <location>
        <begin position="34"/>
        <end position="41"/>
    </location>
    <ligand>
        <name>ATP</name>
        <dbReference type="ChEBI" id="CHEBI:30616"/>
    </ligand>
</feature>
<reference evidence="4 5" key="1">
    <citation type="submission" date="2019-06" db="EMBL/GenBank/DDBJ databases">
        <title>Sulfurimonas gotlandica sp. nov., a chemoautotrophic and psychrotolerant epsilonproteobacterium isolated from a pelagic redoxcline, and an emended description of the genus Sulfurimonas.</title>
        <authorList>
            <person name="Wang S."/>
            <person name="Jiang L."/>
            <person name="Shao Z."/>
        </authorList>
    </citation>
    <scope>NUCLEOTIDE SEQUENCE [LARGE SCALE GENOMIC DNA]</scope>
    <source>
        <strain evidence="4 5">S2-6</strain>
    </source>
</reference>
<dbReference type="InterPro" id="IPR033875">
    <property type="entry name" value="FlhG"/>
</dbReference>
<evidence type="ECO:0000256" key="2">
    <source>
        <dbReference type="ARBA" id="ARBA00022840"/>
    </source>
</evidence>
<accession>A0A7M1B074</accession>
<dbReference type="PANTHER" id="PTHR43384:SF4">
    <property type="entry name" value="CELLULOSE BIOSYNTHESIS PROTEIN BCSQ-RELATED"/>
    <property type="match status" value="1"/>
</dbReference>
<proteinExistence type="predicted"/>
<evidence type="ECO:0000313" key="5">
    <source>
        <dbReference type="Proteomes" id="UP000593719"/>
    </source>
</evidence>
<dbReference type="AlphaFoldDB" id="A0A7M1B074"/>
<evidence type="ECO:0000256" key="1">
    <source>
        <dbReference type="ARBA" id="ARBA00022741"/>
    </source>
</evidence>
<keyword evidence="5" id="KW-1185">Reference proteome</keyword>
<name>A0A7M1B074_9BACT</name>
<keyword evidence="1 3" id="KW-0547">Nucleotide-binding</keyword>
<dbReference type="GO" id="GO:0016887">
    <property type="term" value="F:ATP hydrolysis activity"/>
    <property type="evidence" value="ECO:0007669"/>
    <property type="project" value="TreeGrafter"/>
</dbReference>
<dbReference type="EMBL" id="CP041235">
    <property type="protein sequence ID" value="QOP43149.1"/>
    <property type="molecule type" value="Genomic_DNA"/>
</dbReference>
<dbReference type="GO" id="GO:0009898">
    <property type="term" value="C:cytoplasmic side of plasma membrane"/>
    <property type="evidence" value="ECO:0007669"/>
    <property type="project" value="TreeGrafter"/>
</dbReference>
<dbReference type="SUPFAM" id="SSF52540">
    <property type="entry name" value="P-loop containing nucleoside triphosphate hydrolases"/>
    <property type="match status" value="1"/>
</dbReference>
<dbReference type="InterPro" id="IPR033756">
    <property type="entry name" value="YlxH/NBP35"/>
</dbReference>
<dbReference type="RefSeq" id="WP_283949383.1">
    <property type="nucleotide sequence ID" value="NZ_CP041235.1"/>
</dbReference>
<dbReference type="GO" id="GO:0051782">
    <property type="term" value="P:negative regulation of cell division"/>
    <property type="evidence" value="ECO:0007669"/>
    <property type="project" value="TreeGrafter"/>
</dbReference>
<dbReference type="InterPro" id="IPR050625">
    <property type="entry name" value="ParA/MinD_ATPase"/>
</dbReference>